<sequence length="118" mass="13493">MTQRMSQPLPIHLFFYLLTEKSIQSPIDAFENFGESRKALIIGHQTSKWMRFGEVEINRSFMRATLLLGVLNNYTSGFMYGRKSLAFALLLLDWKDVEVSTISSNDTAGWSPVDHHPP</sequence>
<dbReference type="EMBL" id="CAKKLH010000336">
    <property type="protein sequence ID" value="CAH0113189.1"/>
    <property type="molecule type" value="Genomic_DNA"/>
</dbReference>
<gene>
    <name evidence="1" type="ORF">DGAL_LOCUS16991</name>
</gene>
<proteinExistence type="predicted"/>
<accession>A0A8J2WVF7</accession>
<comment type="caution">
    <text evidence="1">The sequence shown here is derived from an EMBL/GenBank/DDBJ whole genome shotgun (WGS) entry which is preliminary data.</text>
</comment>
<protein>
    <submittedName>
        <fullName evidence="1">Uncharacterized protein</fullName>
    </submittedName>
</protein>
<organism evidence="1 2">
    <name type="scientific">Daphnia galeata</name>
    <dbReference type="NCBI Taxonomy" id="27404"/>
    <lineage>
        <taxon>Eukaryota</taxon>
        <taxon>Metazoa</taxon>
        <taxon>Ecdysozoa</taxon>
        <taxon>Arthropoda</taxon>
        <taxon>Crustacea</taxon>
        <taxon>Branchiopoda</taxon>
        <taxon>Diplostraca</taxon>
        <taxon>Cladocera</taxon>
        <taxon>Anomopoda</taxon>
        <taxon>Daphniidae</taxon>
        <taxon>Daphnia</taxon>
    </lineage>
</organism>
<dbReference type="AlphaFoldDB" id="A0A8J2WVF7"/>
<name>A0A8J2WVF7_9CRUS</name>
<evidence type="ECO:0000313" key="2">
    <source>
        <dbReference type="Proteomes" id="UP000789390"/>
    </source>
</evidence>
<keyword evidence="2" id="KW-1185">Reference proteome</keyword>
<evidence type="ECO:0000313" key="1">
    <source>
        <dbReference type="EMBL" id="CAH0113189.1"/>
    </source>
</evidence>
<dbReference type="Proteomes" id="UP000789390">
    <property type="component" value="Unassembled WGS sequence"/>
</dbReference>
<reference evidence="1" key="1">
    <citation type="submission" date="2021-11" db="EMBL/GenBank/DDBJ databases">
        <authorList>
            <person name="Schell T."/>
        </authorList>
    </citation>
    <scope>NUCLEOTIDE SEQUENCE</scope>
    <source>
        <strain evidence="1">M5</strain>
    </source>
</reference>